<evidence type="ECO:0000313" key="2">
    <source>
        <dbReference type="EMBL" id="KAG5633816.1"/>
    </source>
</evidence>
<dbReference type="AlphaFoldDB" id="A0A9P7FNP4"/>
<keyword evidence="3" id="KW-1185">Reference proteome</keyword>
<sequence>MLENEVIENDLSCGPSASAPDIVSSIELGKRSLIDGDDGDMSGVEAANVAQLAMTKEDDGYKTEQNKAQASSPPMVNREKLHQGRTKEARKLLRQHKAALEEAHKTQQIILAEQEALRKQMEDQYLTAKSSYESGIATMHTNIMKKFEDRLAKERQEEAQKQEQLKAEMEREVGVGAP</sequence>
<name>A0A9P7FNP4_9AGAR</name>
<dbReference type="EMBL" id="JABCKI010007005">
    <property type="protein sequence ID" value="KAG5633816.1"/>
    <property type="molecule type" value="Genomic_DNA"/>
</dbReference>
<feature type="region of interest" description="Disordered" evidence="1">
    <location>
        <begin position="1"/>
        <end position="20"/>
    </location>
</feature>
<gene>
    <name evidence="2" type="ORF">H0H81_005108</name>
</gene>
<feature type="region of interest" description="Disordered" evidence="1">
    <location>
        <begin position="152"/>
        <end position="178"/>
    </location>
</feature>
<evidence type="ECO:0000256" key="1">
    <source>
        <dbReference type="SAM" id="MobiDB-lite"/>
    </source>
</evidence>
<feature type="compositionally biased region" description="Basic and acidic residues" evidence="1">
    <location>
        <begin position="77"/>
        <end position="86"/>
    </location>
</feature>
<accession>A0A9P7FNP4</accession>
<reference evidence="2" key="2">
    <citation type="submission" date="2021-10" db="EMBL/GenBank/DDBJ databases">
        <title>Phylogenomics reveals ancestral predisposition of the termite-cultivated fungus Termitomyces towards a domesticated lifestyle.</title>
        <authorList>
            <person name="Auxier B."/>
            <person name="Grum-Grzhimaylo A."/>
            <person name="Cardenas M.E."/>
            <person name="Lodge J.D."/>
            <person name="Laessoe T."/>
            <person name="Pedersen O."/>
            <person name="Smith M.E."/>
            <person name="Kuyper T.W."/>
            <person name="Franco-Molano E.A."/>
            <person name="Baroni T.J."/>
            <person name="Aanen D.K."/>
        </authorList>
    </citation>
    <scope>NUCLEOTIDE SEQUENCE</scope>
    <source>
        <strain evidence="2">D49</strain>
    </source>
</reference>
<dbReference type="Proteomes" id="UP000717328">
    <property type="component" value="Unassembled WGS sequence"/>
</dbReference>
<proteinExistence type="predicted"/>
<organism evidence="2 3">
    <name type="scientific">Sphagnurus paluster</name>
    <dbReference type="NCBI Taxonomy" id="117069"/>
    <lineage>
        <taxon>Eukaryota</taxon>
        <taxon>Fungi</taxon>
        <taxon>Dikarya</taxon>
        <taxon>Basidiomycota</taxon>
        <taxon>Agaricomycotina</taxon>
        <taxon>Agaricomycetes</taxon>
        <taxon>Agaricomycetidae</taxon>
        <taxon>Agaricales</taxon>
        <taxon>Tricholomatineae</taxon>
        <taxon>Lyophyllaceae</taxon>
        <taxon>Sphagnurus</taxon>
    </lineage>
</organism>
<comment type="caution">
    <text evidence="2">The sequence shown here is derived from an EMBL/GenBank/DDBJ whole genome shotgun (WGS) entry which is preliminary data.</text>
</comment>
<evidence type="ECO:0000313" key="3">
    <source>
        <dbReference type="Proteomes" id="UP000717328"/>
    </source>
</evidence>
<feature type="region of interest" description="Disordered" evidence="1">
    <location>
        <begin position="59"/>
        <end position="86"/>
    </location>
</feature>
<reference evidence="2" key="1">
    <citation type="submission" date="2021-02" db="EMBL/GenBank/DDBJ databases">
        <authorList>
            <person name="Nieuwenhuis M."/>
            <person name="Van De Peppel L.J.J."/>
        </authorList>
    </citation>
    <scope>NUCLEOTIDE SEQUENCE</scope>
    <source>
        <strain evidence="2">D49</strain>
    </source>
</reference>
<protein>
    <submittedName>
        <fullName evidence="2">Uncharacterized protein</fullName>
    </submittedName>
</protein>